<sequence length="151" mass="16919">MKLTQRDRKILKLLAKDSRLANTEIAEQVGMSASACWRRIKALEEAGIINRYAVVLDEKKAGLNFRAIVMVSLNQHERETGAQFEQAMSECEAVVECFATTGQEDYNMLVVCEDIQAYNEFLDNKLFKLGTVASVQTNVILKEITRSGLGI</sequence>
<dbReference type="GO" id="GO:0043565">
    <property type="term" value="F:sequence-specific DNA binding"/>
    <property type="evidence" value="ECO:0007669"/>
    <property type="project" value="InterPro"/>
</dbReference>
<dbReference type="Pfam" id="PF13412">
    <property type="entry name" value="HTH_24"/>
    <property type="match status" value="1"/>
</dbReference>
<evidence type="ECO:0000256" key="2">
    <source>
        <dbReference type="ARBA" id="ARBA00023125"/>
    </source>
</evidence>
<gene>
    <name evidence="5" type="ORF">MED92_05473</name>
</gene>
<dbReference type="InterPro" id="IPR011991">
    <property type="entry name" value="ArsR-like_HTH"/>
</dbReference>
<dbReference type="GO" id="GO:0006355">
    <property type="term" value="P:regulation of DNA-templated transcription"/>
    <property type="evidence" value="ECO:0007669"/>
    <property type="project" value="UniProtKB-ARBA"/>
</dbReference>
<feature type="domain" description="HTH asnC-type" evidence="4">
    <location>
        <begin position="3"/>
        <end position="64"/>
    </location>
</feature>
<dbReference type="InterPro" id="IPR036390">
    <property type="entry name" value="WH_DNA-bd_sf"/>
</dbReference>
<keyword evidence="3" id="KW-0804">Transcription</keyword>
<evidence type="ECO:0000256" key="1">
    <source>
        <dbReference type="ARBA" id="ARBA00023015"/>
    </source>
</evidence>
<dbReference type="RefSeq" id="WP_007021560.1">
    <property type="nucleotide sequence ID" value="NZ_CH724126.1"/>
</dbReference>
<dbReference type="Gene3D" id="1.10.10.10">
    <property type="entry name" value="Winged helix-like DNA-binding domain superfamily/Winged helix DNA-binding domain"/>
    <property type="match status" value="1"/>
</dbReference>
<dbReference type="InterPro" id="IPR036388">
    <property type="entry name" value="WH-like_DNA-bd_sf"/>
</dbReference>
<dbReference type="EMBL" id="AAOW01000002">
    <property type="protein sequence ID" value="EAR62542.1"/>
    <property type="molecule type" value="Genomic_DNA"/>
</dbReference>
<dbReference type="PROSITE" id="PS00519">
    <property type="entry name" value="HTH_ASNC_1"/>
    <property type="match status" value="1"/>
</dbReference>
<dbReference type="CDD" id="cd00090">
    <property type="entry name" value="HTH_ARSR"/>
    <property type="match status" value="1"/>
</dbReference>
<protein>
    <submittedName>
        <fullName evidence="5">Transcriptional regulator, AsnC family protein</fullName>
    </submittedName>
</protein>
<evidence type="ECO:0000313" key="5">
    <source>
        <dbReference type="EMBL" id="EAR62542.1"/>
    </source>
</evidence>
<accession>A0A7U8GTQ5</accession>
<dbReference type="PANTHER" id="PTHR30154:SF34">
    <property type="entry name" value="TRANSCRIPTIONAL REGULATOR AZLB"/>
    <property type="match status" value="1"/>
</dbReference>
<dbReference type="SUPFAM" id="SSF46785">
    <property type="entry name" value="Winged helix' DNA-binding domain"/>
    <property type="match status" value="1"/>
</dbReference>
<dbReference type="SMART" id="SM00344">
    <property type="entry name" value="HTH_ASNC"/>
    <property type="match status" value="1"/>
</dbReference>
<dbReference type="InterPro" id="IPR019885">
    <property type="entry name" value="Tscrpt_reg_HTH_AsnC-type_CS"/>
</dbReference>
<evidence type="ECO:0000259" key="4">
    <source>
        <dbReference type="PROSITE" id="PS50956"/>
    </source>
</evidence>
<dbReference type="SUPFAM" id="SSF54909">
    <property type="entry name" value="Dimeric alpha+beta barrel"/>
    <property type="match status" value="1"/>
</dbReference>
<dbReference type="PROSITE" id="PS50956">
    <property type="entry name" value="HTH_ASNC_2"/>
    <property type="match status" value="1"/>
</dbReference>
<dbReference type="PANTHER" id="PTHR30154">
    <property type="entry name" value="LEUCINE-RESPONSIVE REGULATORY PROTEIN"/>
    <property type="match status" value="1"/>
</dbReference>
<dbReference type="Pfam" id="PF01037">
    <property type="entry name" value="AsnC_trans_reg"/>
    <property type="match status" value="1"/>
</dbReference>
<keyword evidence="2" id="KW-0238">DNA-binding</keyword>
<dbReference type="PRINTS" id="PR00033">
    <property type="entry name" value="HTHASNC"/>
</dbReference>
<organism evidence="5 6">
    <name type="scientific">Neptuniibacter caesariensis</name>
    <dbReference type="NCBI Taxonomy" id="207954"/>
    <lineage>
        <taxon>Bacteria</taxon>
        <taxon>Pseudomonadati</taxon>
        <taxon>Pseudomonadota</taxon>
        <taxon>Gammaproteobacteria</taxon>
        <taxon>Oceanospirillales</taxon>
        <taxon>Oceanospirillaceae</taxon>
        <taxon>Neptuniibacter</taxon>
    </lineage>
</organism>
<dbReference type="InterPro" id="IPR000485">
    <property type="entry name" value="AsnC-type_HTH_dom"/>
</dbReference>
<evidence type="ECO:0000313" key="6">
    <source>
        <dbReference type="Proteomes" id="UP000002171"/>
    </source>
</evidence>
<proteinExistence type="predicted"/>
<dbReference type="AlphaFoldDB" id="A0A7U8GTQ5"/>
<keyword evidence="6" id="KW-1185">Reference proteome</keyword>
<dbReference type="GO" id="GO:0005829">
    <property type="term" value="C:cytosol"/>
    <property type="evidence" value="ECO:0007669"/>
    <property type="project" value="TreeGrafter"/>
</dbReference>
<dbReference type="GO" id="GO:0043200">
    <property type="term" value="P:response to amino acid"/>
    <property type="evidence" value="ECO:0007669"/>
    <property type="project" value="TreeGrafter"/>
</dbReference>
<name>A0A7U8GTQ5_NEPCE</name>
<keyword evidence="1" id="KW-0805">Transcription regulation</keyword>
<dbReference type="InterPro" id="IPR019887">
    <property type="entry name" value="Tscrpt_reg_AsnC/Lrp_C"/>
</dbReference>
<evidence type="ECO:0000256" key="3">
    <source>
        <dbReference type="ARBA" id="ARBA00023163"/>
    </source>
</evidence>
<dbReference type="Proteomes" id="UP000002171">
    <property type="component" value="Unassembled WGS sequence"/>
</dbReference>
<dbReference type="InterPro" id="IPR019888">
    <property type="entry name" value="Tscrpt_reg_AsnC-like"/>
</dbReference>
<reference evidence="5 6" key="1">
    <citation type="submission" date="2006-02" db="EMBL/GenBank/DDBJ databases">
        <authorList>
            <person name="Pinhassi J."/>
            <person name="Pedros-Alio C."/>
            <person name="Ferriera S."/>
            <person name="Johnson J."/>
            <person name="Kravitz S."/>
            <person name="Halpern A."/>
            <person name="Remington K."/>
            <person name="Beeson K."/>
            <person name="Tran B."/>
            <person name="Rogers Y.-H."/>
            <person name="Friedman R."/>
            <person name="Venter J.C."/>
        </authorList>
    </citation>
    <scope>NUCLEOTIDE SEQUENCE [LARGE SCALE GENOMIC DNA]</scope>
    <source>
        <strain evidence="5 6">MED92</strain>
    </source>
</reference>
<dbReference type="Gene3D" id="3.30.70.920">
    <property type="match status" value="1"/>
</dbReference>
<dbReference type="InterPro" id="IPR011008">
    <property type="entry name" value="Dimeric_a/b-barrel"/>
</dbReference>
<comment type="caution">
    <text evidence="5">The sequence shown here is derived from an EMBL/GenBank/DDBJ whole genome shotgun (WGS) entry which is preliminary data.</text>
</comment>